<reference evidence="2" key="1">
    <citation type="submission" date="2023-07" db="EMBL/GenBank/DDBJ databases">
        <title>draft genome sequence of fig (Ficus carica).</title>
        <authorList>
            <person name="Takahashi T."/>
            <person name="Nishimura K."/>
        </authorList>
    </citation>
    <scope>NUCLEOTIDE SEQUENCE</scope>
</reference>
<comment type="caution">
    <text evidence="2">The sequence shown here is derived from an EMBL/GenBank/DDBJ whole genome shotgun (WGS) entry which is preliminary data.</text>
</comment>
<name>A0AA88JJQ9_FICCA</name>
<dbReference type="Proteomes" id="UP001187192">
    <property type="component" value="Unassembled WGS sequence"/>
</dbReference>
<dbReference type="Gramene" id="FCD_00032382-RA">
    <property type="protein sequence ID" value="FCD_00032382-RA:cds"/>
    <property type="gene ID" value="FCD_00032382"/>
</dbReference>
<protein>
    <submittedName>
        <fullName evidence="2">Uncharacterized protein</fullName>
    </submittedName>
</protein>
<evidence type="ECO:0000256" key="1">
    <source>
        <dbReference type="SAM" id="MobiDB-lite"/>
    </source>
</evidence>
<keyword evidence="3" id="KW-1185">Reference proteome</keyword>
<feature type="region of interest" description="Disordered" evidence="1">
    <location>
        <begin position="1"/>
        <end position="25"/>
    </location>
</feature>
<accession>A0AA88JJQ9</accession>
<evidence type="ECO:0000313" key="3">
    <source>
        <dbReference type="Proteomes" id="UP001187192"/>
    </source>
</evidence>
<dbReference type="EMBL" id="BTGU01013712">
    <property type="protein sequence ID" value="GMN75022.1"/>
    <property type="molecule type" value="Genomic_DNA"/>
</dbReference>
<evidence type="ECO:0000313" key="2">
    <source>
        <dbReference type="EMBL" id="GMN75022.1"/>
    </source>
</evidence>
<gene>
    <name evidence="2" type="ORF">TIFTF001_053975</name>
</gene>
<sequence length="83" mass="9621">MKPPALNPITASRSHHRLHERRPIDWRVRQLTGAASSNNDEKAISPPRDAEIVAVTPSQFREHSLTEKPTFRRRRCLTREERG</sequence>
<organism evidence="2 3">
    <name type="scientific">Ficus carica</name>
    <name type="common">Common fig</name>
    <dbReference type="NCBI Taxonomy" id="3494"/>
    <lineage>
        <taxon>Eukaryota</taxon>
        <taxon>Viridiplantae</taxon>
        <taxon>Streptophyta</taxon>
        <taxon>Embryophyta</taxon>
        <taxon>Tracheophyta</taxon>
        <taxon>Spermatophyta</taxon>
        <taxon>Magnoliopsida</taxon>
        <taxon>eudicotyledons</taxon>
        <taxon>Gunneridae</taxon>
        <taxon>Pentapetalae</taxon>
        <taxon>rosids</taxon>
        <taxon>fabids</taxon>
        <taxon>Rosales</taxon>
        <taxon>Moraceae</taxon>
        <taxon>Ficeae</taxon>
        <taxon>Ficus</taxon>
    </lineage>
</organism>
<dbReference type="AlphaFoldDB" id="A0AA88JJQ9"/>
<proteinExistence type="predicted"/>